<evidence type="ECO:0000313" key="6">
    <source>
        <dbReference type="Proteomes" id="UP001056535"/>
    </source>
</evidence>
<dbReference type="InterPro" id="IPR000424">
    <property type="entry name" value="Primosome_PriB/ssb"/>
</dbReference>
<dbReference type="Pfam" id="PF00436">
    <property type="entry name" value="SSB"/>
    <property type="match status" value="1"/>
</dbReference>
<name>A0ABY4YG40_9MICO</name>
<evidence type="ECO:0000256" key="3">
    <source>
        <dbReference type="RuleBase" id="RU000524"/>
    </source>
</evidence>
<proteinExistence type="predicted"/>
<evidence type="ECO:0000256" key="4">
    <source>
        <dbReference type="SAM" id="MobiDB-lite"/>
    </source>
</evidence>
<protein>
    <recommendedName>
        <fullName evidence="3">Single-stranded DNA-binding protein</fullName>
    </recommendedName>
</protein>
<accession>A0ABY4YG40</accession>
<evidence type="ECO:0000313" key="5">
    <source>
        <dbReference type="EMBL" id="USQ75486.1"/>
    </source>
</evidence>
<dbReference type="SUPFAM" id="SSF50249">
    <property type="entry name" value="Nucleic acid-binding proteins"/>
    <property type="match status" value="1"/>
</dbReference>
<feature type="region of interest" description="Disordered" evidence="4">
    <location>
        <begin position="121"/>
        <end position="182"/>
    </location>
</feature>
<reference evidence="5" key="1">
    <citation type="submission" date="2022-06" db="EMBL/GenBank/DDBJ databases">
        <title>Ornithinimicrobium JY.X270.</title>
        <authorList>
            <person name="Huang Y."/>
        </authorList>
    </citation>
    <scope>NUCLEOTIDE SEQUENCE</scope>
    <source>
        <strain evidence="5">JY.X270</strain>
    </source>
</reference>
<evidence type="ECO:0000256" key="2">
    <source>
        <dbReference type="PROSITE-ProRule" id="PRU00252"/>
    </source>
</evidence>
<dbReference type="RefSeq" id="WP_252619912.1">
    <property type="nucleotide sequence ID" value="NZ_CP099490.1"/>
</dbReference>
<keyword evidence="1 2" id="KW-0238">DNA-binding</keyword>
<evidence type="ECO:0000256" key="1">
    <source>
        <dbReference type="ARBA" id="ARBA00023125"/>
    </source>
</evidence>
<sequence>MTDSYVTVAGNLTADPVVGSTKVGDVFTSFRVAVNHGYFDRERGQWLETGASFFKVSCYQALAVNAFESLKKGTPVLVHGRLKVVDWVNGDKRGTDVEIKASAIGPNLSFGQADYTSVRRPHFAGEDPADDENVRSALADQPVGAAGADGEPVGAEALEEDTYGEGDYEEEQGAEEPVSISA</sequence>
<feature type="compositionally biased region" description="Acidic residues" evidence="4">
    <location>
        <begin position="157"/>
        <end position="174"/>
    </location>
</feature>
<dbReference type="Proteomes" id="UP001056535">
    <property type="component" value="Chromosome"/>
</dbReference>
<dbReference type="EMBL" id="CP099490">
    <property type="protein sequence ID" value="USQ75486.1"/>
    <property type="molecule type" value="Genomic_DNA"/>
</dbReference>
<keyword evidence="6" id="KW-1185">Reference proteome</keyword>
<dbReference type="Gene3D" id="2.40.50.140">
    <property type="entry name" value="Nucleic acid-binding proteins"/>
    <property type="match status" value="1"/>
</dbReference>
<organism evidence="5 6">
    <name type="scientific">Ornithinimicrobium cryptoxanthini</name>
    <dbReference type="NCBI Taxonomy" id="2934161"/>
    <lineage>
        <taxon>Bacteria</taxon>
        <taxon>Bacillati</taxon>
        <taxon>Actinomycetota</taxon>
        <taxon>Actinomycetes</taxon>
        <taxon>Micrococcales</taxon>
        <taxon>Ornithinimicrobiaceae</taxon>
        <taxon>Ornithinimicrobium</taxon>
    </lineage>
</organism>
<dbReference type="NCBIfam" id="TIGR00621">
    <property type="entry name" value="ssb"/>
    <property type="match status" value="1"/>
</dbReference>
<gene>
    <name evidence="5" type="primary">ssb</name>
    <name evidence="5" type="ORF">NF557_12775</name>
</gene>
<dbReference type="GO" id="GO:0003677">
    <property type="term" value="F:DNA binding"/>
    <property type="evidence" value="ECO:0007669"/>
    <property type="project" value="UniProtKB-KW"/>
</dbReference>
<dbReference type="CDD" id="cd04496">
    <property type="entry name" value="SSB_OBF"/>
    <property type="match status" value="1"/>
</dbReference>
<dbReference type="PROSITE" id="PS50935">
    <property type="entry name" value="SSB"/>
    <property type="match status" value="1"/>
</dbReference>
<dbReference type="InterPro" id="IPR012340">
    <property type="entry name" value="NA-bd_OB-fold"/>
</dbReference>
<dbReference type="InterPro" id="IPR011344">
    <property type="entry name" value="ssDNA-bd"/>
</dbReference>